<dbReference type="PROSITE" id="PS51762">
    <property type="entry name" value="GH16_2"/>
    <property type="match status" value="1"/>
</dbReference>
<evidence type="ECO:0000313" key="4">
    <source>
        <dbReference type="Proteomes" id="UP000199416"/>
    </source>
</evidence>
<reference evidence="4" key="1">
    <citation type="submission" date="2016-10" db="EMBL/GenBank/DDBJ databases">
        <authorList>
            <person name="Varghese N."/>
            <person name="Submissions S."/>
        </authorList>
    </citation>
    <scope>NUCLEOTIDE SEQUENCE [LARGE SCALE GENOMIC DNA]</scope>
    <source>
        <strain evidence="4">DSM 45421</strain>
    </source>
</reference>
<accession>A0A1G6L7T7</accession>
<dbReference type="EMBL" id="FMZF01000002">
    <property type="protein sequence ID" value="SDC39359.1"/>
    <property type="molecule type" value="Genomic_DNA"/>
</dbReference>
<dbReference type="Gene3D" id="2.60.120.200">
    <property type="match status" value="1"/>
</dbReference>
<protein>
    <submittedName>
        <fullName evidence="3">Glycosyl hydrolases family 16</fullName>
    </submittedName>
</protein>
<dbReference type="CDD" id="cd00413">
    <property type="entry name" value="Glyco_hydrolase_16"/>
    <property type="match status" value="1"/>
</dbReference>
<sequence length="391" mass="41208">MQHRAPRRPRFFVTTSVMALLVGSGGVVGGLLAESAPVSQEAAVSSPDLAEAARTRWQDAQRASREAASRWPGGGRPSTPTTTPAPTAAVPPTTAAPVPTAPATQTPTASATPVPTTSDPAPAATPSSPATGGTAPTTQAGSGTTGGTTSGSTGSSTAVSPAVSAAGFDSVEEFATPVPAGTWPSDGRAPTAYPKYVSYRDGTSNTYYPSQVLSVHDGVLDWNVRNSMGAAVLPFGYQGFTYGTYTVRMRTDNFPDYHIAFLLWPNTDKWTHELDGPESDTDKTNPYSAVLQSTDPVRFLPSDPKPTTPISWNAPEFHNYTWQWGPDFVAFYQDGVQISRVTSNVPNQGMHPVMQVEFEKAGVKPAASISGHVLVDRVMYDPSYTIAVPTV</sequence>
<dbReference type="OrthoDB" id="9816550at2"/>
<feature type="compositionally biased region" description="Basic and acidic residues" evidence="1">
    <location>
        <begin position="51"/>
        <end position="68"/>
    </location>
</feature>
<dbReference type="GO" id="GO:0005975">
    <property type="term" value="P:carbohydrate metabolic process"/>
    <property type="evidence" value="ECO:0007669"/>
    <property type="project" value="InterPro"/>
</dbReference>
<dbReference type="Pfam" id="PF00722">
    <property type="entry name" value="Glyco_hydro_16"/>
    <property type="match status" value="1"/>
</dbReference>
<name>A0A1G6L7T7_9ACTN</name>
<dbReference type="AlphaFoldDB" id="A0A1G6L7T7"/>
<evidence type="ECO:0000256" key="1">
    <source>
        <dbReference type="SAM" id="MobiDB-lite"/>
    </source>
</evidence>
<evidence type="ECO:0000313" key="3">
    <source>
        <dbReference type="EMBL" id="SDC39359.1"/>
    </source>
</evidence>
<dbReference type="RefSeq" id="WP_091364313.1">
    <property type="nucleotide sequence ID" value="NZ_FMZF01000002.1"/>
</dbReference>
<gene>
    <name evidence="3" type="ORF">SAMN05660690_1246</name>
</gene>
<keyword evidence="3" id="KW-0378">Hydrolase</keyword>
<organism evidence="3 4">
    <name type="scientific">Geodermatophilus telluris</name>
    <dbReference type="NCBI Taxonomy" id="1190417"/>
    <lineage>
        <taxon>Bacteria</taxon>
        <taxon>Bacillati</taxon>
        <taxon>Actinomycetota</taxon>
        <taxon>Actinomycetes</taxon>
        <taxon>Geodermatophilales</taxon>
        <taxon>Geodermatophilaceae</taxon>
        <taxon>Geodermatophilus</taxon>
    </lineage>
</organism>
<feature type="domain" description="GH16" evidence="2">
    <location>
        <begin position="107"/>
        <end position="386"/>
    </location>
</feature>
<dbReference type="GO" id="GO:0004553">
    <property type="term" value="F:hydrolase activity, hydrolyzing O-glycosyl compounds"/>
    <property type="evidence" value="ECO:0007669"/>
    <property type="project" value="InterPro"/>
</dbReference>
<dbReference type="InterPro" id="IPR000757">
    <property type="entry name" value="Beta-glucanase-like"/>
</dbReference>
<dbReference type="Proteomes" id="UP000199416">
    <property type="component" value="Unassembled WGS sequence"/>
</dbReference>
<dbReference type="STRING" id="1190417.SAMN05660690_1246"/>
<feature type="compositionally biased region" description="Low complexity" evidence="1">
    <location>
        <begin position="150"/>
        <end position="160"/>
    </location>
</feature>
<proteinExistence type="predicted"/>
<keyword evidence="4" id="KW-1185">Reference proteome</keyword>
<dbReference type="InterPro" id="IPR013320">
    <property type="entry name" value="ConA-like_dom_sf"/>
</dbReference>
<dbReference type="SUPFAM" id="SSF49899">
    <property type="entry name" value="Concanavalin A-like lectins/glucanases"/>
    <property type="match status" value="1"/>
</dbReference>
<feature type="compositionally biased region" description="Low complexity" evidence="1">
    <location>
        <begin position="77"/>
        <end position="142"/>
    </location>
</feature>
<evidence type="ECO:0000259" key="2">
    <source>
        <dbReference type="PROSITE" id="PS51762"/>
    </source>
</evidence>
<feature type="region of interest" description="Disordered" evidence="1">
    <location>
        <begin position="40"/>
        <end position="160"/>
    </location>
</feature>